<name>A0AC34F706_9BILA</name>
<proteinExistence type="predicted"/>
<evidence type="ECO:0000313" key="1">
    <source>
        <dbReference type="Proteomes" id="UP000887579"/>
    </source>
</evidence>
<evidence type="ECO:0000313" key="2">
    <source>
        <dbReference type="WBParaSite" id="ES5_v2.g12705.t1"/>
    </source>
</evidence>
<dbReference type="Proteomes" id="UP000887579">
    <property type="component" value="Unplaced"/>
</dbReference>
<sequence length="127" mass="14905">MNRTFRHHNFTFHKEKVRAAILSPFGTQNINNGQLEPDFEEITNKLSTFKHFLTQQYFCAKKQTTIQSAFEEIDEMLKIKEHFSAALILFSDSTDETDIHVASKYRYSHFDRRNFLIIPIHLPGGKV</sequence>
<protein>
    <submittedName>
        <fullName evidence="2">Uncharacterized protein</fullName>
    </submittedName>
</protein>
<reference evidence="2" key="1">
    <citation type="submission" date="2022-11" db="UniProtKB">
        <authorList>
            <consortium name="WormBaseParasite"/>
        </authorList>
    </citation>
    <scope>IDENTIFICATION</scope>
</reference>
<dbReference type="WBParaSite" id="ES5_v2.g12705.t1">
    <property type="protein sequence ID" value="ES5_v2.g12705.t1"/>
    <property type="gene ID" value="ES5_v2.g12705"/>
</dbReference>
<organism evidence="1 2">
    <name type="scientific">Panagrolaimus sp. ES5</name>
    <dbReference type="NCBI Taxonomy" id="591445"/>
    <lineage>
        <taxon>Eukaryota</taxon>
        <taxon>Metazoa</taxon>
        <taxon>Ecdysozoa</taxon>
        <taxon>Nematoda</taxon>
        <taxon>Chromadorea</taxon>
        <taxon>Rhabditida</taxon>
        <taxon>Tylenchina</taxon>
        <taxon>Panagrolaimomorpha</taxon>
        <taxon>Panagrolaimoidea</taxon>
        <taxon>Panagrolaimidae</taxon>
        <taxon>Panagrolaimus</taxon>
    </lineage>
</organism>
<accession>A0AC34F706</accession>